<protein>
    <recommendedName>
        <fullName evidence="2">Protein-L-isoaspartate O-methyltransferase</fullName>
    </recommendedName>
    <alternativeName>
        <fullName evidence="3">Protein L-isoaspartyl methyltransferase</fullName>
    </alternativeName>
</protein>
<evidence type="ECO:0000256" key="1">
    <source>
        <dbReference type="ARBA" id="ARBA00005369"/>
    </source>
</evidence>
<comment type="caution">
    <text evidence="4">The sequence shown here is derived from an EMBL/GenBank/DDBJ whole genome shotgun (WGS) entry which is preliminary data.</text>
</comment>
<dbReference type="EMBL" id="NHSD01000097">
    <property type="protein sequence ID" value="MBK5926093.1"/>
    <property type="molecule type" value="Genomic_DNA"/>
</dbReference>
<keyword evidence="5" id="KW-1185">Reference proteome</keyword>
<dbReference type="InterPro" id="IPR000682">
    <property type="entry name" value="PCMT"/>
</dbReference>
<reference evidence="4" key="2">
    <citation type="journal article" date="2020" name="Microorganisms">
        <title>Osmotic Adaptation and Compatible Solute Biosynthesis of Phototrophic Bacteria as Revealed from Genome Analyses.</title>
        <authorList>
            <person name="Imhoff J.F."/>
            <person name="Rahn T."/>
            <person name="Kunzel S."/>
            <person name="Keller A."/>
            <person name="Neulinger S.C."/>
        </authorList>
    </citation>
    <scope>NUCLEOTIDE SEQUENCE</scope>
    <source>
        <strain evidence="4">LMG 28126</strain>
    </source>
</reference>
<dbReference type="RefSeq" id="WP_201155617.1">
    <property type="nucleotide sequence ID" value="NZ_NHSD01000097.1"/>
</dbReference>
<dbReference type="GO" id="GO:0004719">
    <property type="term" value="F:protein-L-isoaspartate (D-aspartate) O-methyltransferase activity"/>
    <property type="evidence" value="ECO:0007669"/>
    <property type="project" value="InterPro"/>
</dbReference>
<dbReference type="PANTHER" id="PTHR11579:SF18">
    <property type="entry name" value="PROTEIN-L-ISOASPARTATE O-METHYLTRANSFERASE"/>
    <property type="match status" value="1"/>
</dbReference>
<dbReference type="GO" id="GO:0005737">
    <property type="term" value="C:cytoplasm"/>
    <property type="evidence" value="ECO:0007669"/>
    <property type="project" value="TreeGrafter"/>
</dbReference>
<dbReference type="PANTHER" id="PTHR11579">
    <property type="entry name" value="PROTEIN-L-ISOASPARTATE O-METHYLTRANSFERASE"/>
    <property type="match status" value="1"/>
</dbReference>
<sequence length="217" mass="23225">MTDYTARRLMMVDTQIRPSDVTKFPVIDAMLSVPREVFVPTALREAAYVGENLPLAPGRVLLDPRTLGKICDVLDLHAEESVLDVGCGYGYSTAVLARMAGAVVAVEDLPGMAAEAEGLLAEQGADNATVIEGPLDAGAPRHGPYDVIVVQGGIEVLPARLWEQLRPGGRIAAVFMQGPLGIVRVGHRTPAGMNWRDIFNATAPVIPAFARAREFQL</sequence>
<organism evidence="4 5">
    <name type="scientific">Rhodobaculum claviforme</name>
    <dbReference type="NCBI Taxonomy" id="1549854"/>
    <lineage>
        <taxon>Bacteria</taxon>
        <taxon>Pseudomonadati</taxon>
        <taxon>Pseudomonadota</taxon>
        <taxon>Alphaproteobacteria</taxon>
        <taxon>Rhodobacterales</taxon>
        <taxon>Paracoccaceae</taxon>
        <taxon>Rhodobaculum</taxon>
    </lineage>
</organism>
<comment type="similarity">
    <text evidence="1">Belongs to the methyltransferase superfamily. L-isoaspartyl/D-aspartyl protein methyltransferase family.</text>
</comment>
<evidence type="ECO:0000313" key="4">
    <source>
        <dbReference type="EMBL" id="MBK5926093.1"/>
    </source>
</evidence>
<evidence type="ECO:0000256" key="2">
    <source>
        <dbReference type="ARBA" id="ARBA00013346"/>
    </source>
</evidence>
<evidence type="ECO:0000313" key="5">
    <source>
        <dbReference type="Proteomes" id="UP000706333"/>
    </source>
</evidence>
<dbReference type="SUPFAM" id="SSF53335">
    <property type="entry name" value="S-adenosyl-L-methionine-dependent methyltransferases"/>
    <property type="match status" value="1"/>
</dbReference>
<dbReference type="Pfam" id="PF01135">
    <property type="entry name" value="PCMT"/>
    <property type="match status" value="1"/>
</dbReference>
<dbReference type="CDD" id="cd02440">
    <property type="entry name" value="AdoMet_MTases"/>
    <property type="match status" value="1"/>
</dbReference>
<evidence type="ECO:0000256" key="3">
    <source>
        <dbReference type="ARBA" id="ARBA00030757"/>
    </source>
</evidence>
<accession>A0A934TI35</accession>
<gene>
    <name evidence="4" type="ORF">CCR87_01770</name>
</gene>
<reference evidence="4" key="1">
    <citation type="submission" date="2017-05" db="EMBL/GenBank/DDBJ databases">
        <authorList>
            <person name="Imhoff J.F."/>
            <person name="Rahn T."/>
            <person name="Kuenzel S."/>
            <person name="Neulinger S.C."/>
        </authorList>
    </citation>
    <scope>NUCLEOTIDE SEQUENCE</scope>
    <source>
        <strain evidence="4">LMG 28126</strain>
    </source>
</reference>
<dbReference type="InterPro" id="IPR029063">
    <property type="entry name" value="SAM-dependent_MTases_sf"/>
</dbReference>
<proteinExistence type="inferred from homology"/>
<dbReference type="AlphaFoldDB" id="A0A934TI35"/>
<dbReference type="Gene3D" id="3.40.50.150">
    <property type="entry name" value="Vaccinia Virus protein VP39"/>
    <property type="match status" value="1"/>
</dbReference>
<dbReference type="Proteomes" id="UP000706333">
    <property type="component" value="Unassembled WGS sequence"/>
</dbReference>
<name>A0A934TI35_9RHOB</name>